<name>A0A1Y2AZT9_9FUNG</name>
<dbReference type="Gene3D" id="1.10.418.10">
    <property type="entry name" value="Calponin-like domain"/>
    <property type="match status" value="1"/>
</dbReference>
<dbReference type="EMBL" id="MCGO01000098">
    <property type="protein sequence ID" value="ORY27984.1"/>
    <property type="molecule type" value="Genomic_DNA"/>
</dbReference>
<organism evidence="2 3">
    <name type="scientific">Rhizoclosmatium globosum</name>
    <dbReference type="NCBI Taxonomy" id="329046"/>
    <lineage>
        <taxon>Eukaryota</taxon>
        <taxon>Fungi</taxon>
        <taxon>Fungi incertae sedis</taxon>
        <taxon>Chytridiomycota</taxon>
        <taxon>Chytridiomycota incertae sedis</taxon>
        <taxon>Chytridiomycetes</taxon>
        <taxon>Chytridiales</taxon>
        <taxon>Chytriomycetaceae</taxon>
        <taxon>Rhizoclosmatium</taxon>
    </lineage>
</organism>
<dbReference type="STRING" id="329046.A0A1Y2AZT9"/>
<dbReference type="Pfam" id="PF00307">
    <property type="entry name" value="CH"/>
    <property type="match status" value="1"/>
</dbReference>
<dbReference type="OrthoDB" id="21595at2759"/>
<dbReference type="AlphaFoldDB" id="A0A1Y2AZT9"/>
<gene>
    <name evidence="2" type="ORF">BCR33DRAFT_667193</name>
</gene>
<dbReference type="PANTHER" id="PTHR47385:SF14">
    <property type="entry name" value="TRANSGELIN"/>
    <property type="match status" value="1"/>
</dbReference>
<dbReference type="GO" id="GO:0051015">
    <property type="term" value="F:actin filament binding"/>
    <property type="evidence" value="ECO:0007669"/>
    <property type="project" value="TreeGrafter"/>
</dbReference>
<dbReference type="SUPFAM" id="SSF47576">
    <property type="entry name" value="Calponin-homology domain, CH-domain"/>
    <property type="match status" value="1"/>
</dbReference>
<reference evidence="2 3" key="1">
    <citation type="submission" date="2016-07" db="EMBL/GenBank/DDBJ databases">
        <title>Pervasive Adenine N6-methylation of Active Genes in Fungi.</title>
        <authorList>
            <consortium name="DOE Joint Genome Institute"/>
            <person name="Mondo S.J."/>
            <person name="Dannebaum R.O."/>
            <person name="Kuo R.C."/>
            <person name="Labutti K."/>
            <person name="Haridas S."/>
            <person name="Kuo A."/>
            <person name="Salamov A."/>
            <person name="Ahrendt S.R."/>
            <person name="Lipzen A."/>
            <person name="Sullivan W."/>
            <person name="Andreopoulos W.B."/>
            <person name="Clum A."/>
            <person name="Lindquist E."/>
            <person name="Daum C."/>
            <person name="Ramamoorthy G.K."/>
            <person name="Gryganskyi A."/>
            <person name="Culley D."/>
            <person name="Magnuson J.K."/>
            <person name="James T.Y."/>
            <person name="O'Malley M.A."/>
            <person name="Stajich J.E."/>
            <person name="Spatafora J.W."/>
            <person name="Visel A."/>
            <person name="Grigoriev I.V."/>
        </authorList>
    </citation>
    <scope>NUCLEOTIDE SEQUENCE [LARGE SCALE GENOMIC DNA]</scope>
    <source>
        <strain evidence="2 3">JEL800</strain>
    </source>
</reference>
<evidence type="ECO:0000313" key="3">
    <source>
        <dbReference type="Proteomes" id="UP000193642"/>
    </source>
</evidence>
<comment type="caution">
    <text evidence="2">The sequence shown here is derived from an EMBL/GenBank/DDBJ whole genome shotgun (WGS) entry which is preliminary data.</text>
</comment>
<dbReference type="PRINTS" id="PR00888">
    <property type="entry name" value="SM22CALPONIN"/>
</dbReference>
<dbReference type="InterPro" id="IPR036872">
    <property type="entry name" value="CH_dom_sf"/>
</dbReference>
<feature type="domain" description="Calponin-homology (CH)" evidence="1">
    <location>
        <begin position="20"/>
        <end position="129"/>
    </location>
</feature>
<dbReference type="PANTHER" id="PTHR47385">
    <property type="entry name" value="CALPONIN"/>
    <property type="match status" value="1"/>
</dbReference>
<dbReference type="GO" id="GO:0007015">
    <property type="term" value="P:actin filament organization"/>
    <property type="evidence" value="ECO:0007669"/>
    <property type="project" value="TreeGrafter"/>
</dbReference>
<evidence type="ECO:0000259" key="1">
    <source>
        <dbReference type="PROSITE" id="PS50021"/>
    </source>
</evidence>
<dbReference type="SMART" id="SM00033">
    <property type="entry name" value="CH"/>
    <property type="match status" value="1"/>
</dbReference>
<proteinExistence type="predicted"/>
<dbReference type="InterPro" id="IPR050606">
    <property type="entry name" value="Calponin-like"/>
</dbReference>
<dbReference type="GO" id="GO:0015629">
    <property type="term" value="C:actin cytoskeleton"/>
    <property type="evidence" value="ECO:0007669"/>
    <property type="project" value="TreeGrafter"/>
</dbReference>
<dbReference type="InterPro" id="IPR001715">
    <property type="entry name" value="CH_dom"/>
</dbReference>
<keyword evidence="3" id="KW-1185">Reference proteome</keyword>
<dbReference type="PROSITE" id="PS50021">
    <property type="entry name" value="CH"/>
    <property type="match status" value="1"/>
</dbReference>
<accession>A0A1Y2AZT9</accession>
<protein>
    <recommendedName>
        <fullName evidence="1">Calponin-homology (CH) domain-containing protein</fullName>
    </recommendedName>
</protein>
<dbReference type="Proteomes" id="UP000193642">
    <property type="component" value="Unassembled WGS sequence"/>
</dbReference>
<dbReference type="InterPro" id="IPR003096">
    <property type="entry name" value="SM22_calponin"/>
</dbReference>
<evidence type="ECO:0000313" key="2">
    <source>
        <dbReference type="EMBL" id="ORY27984.1"/>
    </source>
</evidence>
<sequence length="186" mass="20778">MATCSLDRDIALRAAAKYDPRDELTAIEFIESVTGVPFPSATPFQSALKDGTILCTLLNSLNLSPLVTPIKISESKMPFKQMENIAKFLKGVEQLGVPCHERFMTVDLWEGKNMYQVIICIFSISRHGAKHGFQGPVIGPKLVEKKVRRFTIDQLKEAQNIPNKLMNFSTNVNSHIGYRQNGGVRL</sequence>